<dbReference type="AlphaFoldDB" id="A0AB33IRP5"/>
<evidence type="ECO:0008006" key="2">
    <source>
        <dbReference type="Google" id="ProtNLM"/>
    </source>
</evidence>
<reference evidence="1" key="1">
    <citation type="submission" date="2024-07" db="EMBL/GenBank/DDBJ databases">
        <title>Complete genome sequence of Prevotella sp. YM-2024 GTC17253.</title>
        <authorList>
            <person name="Hayashi M."/>
            <person name="Muto Y."/>
            <person name="Tanaka K."/>
            <person name="Niwa H."/>
        </authorList>
    </citation>
    <scope>NUCLEOTIDE SEQUENCE</scope>
    <source>
        <strain evidence="1">GTC17253</strain>
    </source>
</reference>
<accession>A0AB33IRP5</accession>
<proteinExistence type="predicted"/>
<evidence type="ECO:0000313" key="1">
    <source>
        <dbReference type="EMBL" id="BFO70628.1"/>
    </source>
</evidence>
<dbReference type="EMBL" id="AP035785">
    <property type="protein sequence ID" value="BFO70628.1"/>
    <property type="molecule type" value="Genomic_DNA"/>
</dbReference>
<organism evidence="1">
    <name type="scientific">Prevotella sp. GTC17253</name>
    <dbReference type="NCBI Taxonomy" id="3236793"/>
    <lineage>
        <taxon>Bacteria</taxon>
        <taxon>Pseudomonadati</taxon>
        <taxon>Bacteroidota</taxon>
        <taxon>Bacteroidia</taxon>
        <taxon>Bacteroidales</taxon>
        <taxon>Prevotellaceae</taxon>
        <taxon>Prevotella</taxon>
    </lineage>
</organism>
<name>A0AB33IRP5_9BACT</name>
<protein>
    <recommendedName>
        <fullName evidence="2">PH domain-containing protein</fullName>
    </recommendedName>
</protein>
<sequence>MNDVTLMKDTIISYDLENISSEGAEAIVAYKNRIASKATINIYGETGKIIITYSFKKNIISVQEEIISYAPLLNEDSLMVIPISKISYFIDYKGHLKGEKGISYTDIFKNFIEIVPLNI</sequence>
<gene>
    <name evidence="1" type="ORF">GTC17253_05940</name>
</gene>